<dbReference type="AlphaFoldDB" id="A0A1Y1SYH7"/>
<evidence type="ECO:0008006" key="3">
    <source>
        <dbReference type="Google" id="ProtNLM"/>
    </source>
</evidence>
<sequence>MRNAENLNKSQFEKKLSKSSGYLNMLEKRNGNPGVDVVQEFVSVFPDYSLKWLLTGEGDMKKNVNQSLHPSKEDQEDYELQKKTTLLDVRDDLKADVYNVNQNLKTLINGFTKNSESWSNAFMQVLQNQLKIIQVTEQIDPKKLMSTTKNLDAFLAENKKGH</sequence>
<dbReference type="Gene3D" id="1.10.260.40">
    <property type="entry name" value="lambda repressor-like DNA-binding domains"/>
    <property type="match status" value="1"/>
</dbReference>
<dbReference type="Proteomes" id="UP000192746">
    <property type="component" value="Unassembled WGS sequence"/>
</dbReference>
<protein>
    <recommendedName>
        <fullName evidence="3">HTH cro/C1-type domain-containing protein</fullName>
    </recommendedName>
</protein>
<comment type="caution">
    <text evidence="1">The sequence shown here is derived from an EMBL/GenBank/DDBJ whole genome shotgun (WGS) entry which is preliminary data.</text>
</comment>
<dbReference type="GO" id="GO:0003677">
    <property type="term" value="F:DNA binding"/>
    <property type="evidence" value="ECO:0007669"/>
    <property type="project" value="InterPro"/>
</dbReference>
<dbReference type="InterPro" id="IPR010982">
    <property type="entry name" value="Lambda_DNA-bd_dom_sf"/>
</dbReference>
<keyword evidence="2" id="KW-1185">Reference proteome</keyword>
<accession>A0A1Y1SYH7</accession>
<dbReference type="EMBL" id="ARYN01000025">
    <property type="protein sequence ID" value="ORL43809.1"/>
    <property type="molecule type" value="Genomic_DNA"/>
</dbReference>
<reference evidence="1 2" key="1">
    <citation type="submission" date="2013-04" db="EMBL/GenBank/DDBJ databases">
        <title>Zunongwangia sp. 22II14-10F7 Genome Sequencing.</title>
        <authorList>
            <person name="Lai Q."/>
            <person name="Shao Z."/>
        </authorList>
    </citation>
    <scope>NUCLEOTIDE SEQUENCE [LARGE SCALE GENOMIC DNA]</scope>
    <source>
        <strain evidence="1 2">22II14-10F7</strain>
    </source>
</reference>
<name>A0A1Y1SYH7_9FLAO</name>
<evidence type="ECO:0000313" key="2">
    <source>
        <dbReference type="Proteomes" id="UP000192746"/>
    </source>
</evidence>
<organism evidence="1 2">
    <name type="scientific">Zunongwangia atlantica 22II14-10F7</name>
    <dbReference type="NCBI Taxonomy" id="1185767"/>
    <lineage>
        <taxon>Bacteria</taxon>
        <taxon>Pseudomonadati</taxon>
        <taxon>Bacteroidota</taxon>
        <taxon>Flavobacteriia</taxon>
        <taxon>Flavobacteriales</taxon>
        <taxon>Flavobacteriaceae</taxon>
        <taxon>Zunongwangia</taxon>
    </lineage>
</organism>
<proteinExistence type="predicted"/>
<gene>
    <name evidence="1" type="ORF">IIF7_19194</name>
</gene>
<dbReference type="STRING" id="1185767.IIF7_19194"/>
<evidence type="ECO:0000313" key="1">
    <source>
        <dbReference type="EMBL" id="ORL43809.1"/>
    </source>
</evidence>